<reference evidence="2" key="1">
    <citation type="journal article" date="2023" name="Science">
        <title>Genome structures resolve the early diversification of teleost fishes.</title>
        <authorList>
            <person name="Parey E."/>
            <person name="Louis A."/>
            <person name="Montfort J."/>
            <person name="Bouchez O."/>
            <person name="Roques C."/>
            <person name="Iampietro C."/>
            <person name="Lluch J."/>
            <person name="Castinel A."/>
            <person name="Donnadieu C."/>
            <person name="Desvignes T."/>
            <person name="Floi Bucao C."/>
            <person name="Jouanno E."/>
            <person name="Wen M."/>
            <person name="Mejri S."/>
            <person name="Dirks R."/>
            <person name="Jansen H."/>
            <person name="Henkel C."/>
            <person name="Chen W.J."/>
            <person name="Zahm M."/>
            <person name="Cabau C."/>
            <person name="Klopp C."/>
            <person name="Thompson A.W."/>
            <person name="Robinson-Rechavi M."/>
            <person name="Braasch I."/>
            <person name="Lecointre G."/>
            <person name="Bobe J."/>
            <person name="Postlethwait J.H."/>
            <person name="Berthelot C."/>
            <person name="Roest Crollius H."/>
            <person name="Guiguen Y."/>
        </authorList>
    </citation>
    <scope>NUCLEOTIDE SEQUENCE</scope>
    <source>
        <strain evidence="2">Concon-B</strain>
    </source>
</reference>
<protein>
    <submittedName>
        <fullName evidence="2">Uncharacterized protein</fullName>
    </submittedName>
</protein>
<feature type="compositionally biased region" description="Low complexity" evidence="1">
    <location>
        <begin position="100"/>
        <end position="113"/>
    </location>
</feature>
<gene>
    <name evidence="2" type="ORF">COCON_G00086530</name>
</gene>
<dbReference type="OrthoDB" id="8943665at2759"/>
<dbReference type="Proteomes" id="UP001152803">
    <property type="component" value="Unassembled WGS sequence"/>
</dbReference>
<accession>A0A9Q1I0F3</accession>
<organism evidence="2 3">
    <name type="scientific">Conger conger</name>
    <name type="common">Conger eel</name>
    <name type="synonym">Muraena conger</name>
    <dbReference type="NCBI Taxonomy" id="82655"/>
    <lineage>
        <taxon>Eukaryota</taxon>
        <taxon>Metazoa</taxon>
        <taxon>Chordata</taxon>
        <taxon>Craniata</taxon>
        <taxon>Vertebrata</taxon>
        <taxon>Euteleostomi</taxon>
        <taxon>Actinopterygii</taxon>
        <taxon>Neopterygii</taxon>
        <taxon>Teleostei</taxon>
        <taxon>Anguilliformes</taxon>
        <taxon>Congridae</taxon>
        <taxon>Conger</taxon>
    </lineage>
</organism>
<evidence type="ECO:0000313" key="2">
    <source>
        <dbReference type="EMBL" id="KAJ8274028.1"/>
    </source>
</evidence>
<evidence type="ECO:0000313" key="3">
    <source>
        <dbReference type="Proteomes" id="UP001152803"/>
    </source>
</evidence>
<proteinExistence type="predicted"/>
<evidence type="ECO:0000256" key="1">
    <source>
        <dbReference type="SAM" id="MobiDB-lite"/>
    </source>
</evidence>
<dbReference type="AlphaFoldDB" id="A0A9Q1I0F3"/>
<feature type="non-terminal residue" evidence="2">
    <location>
        <position position="134"/>
    </location>
</feature>
<name>A0A9Q1I0F3_CONCO</name>
<comment type="caution">
    <text evidence="2">The sequence shown here is derived from an EMBL/GenBank/DDBJ whole genome shotgun (WGS) entry which is preliminary data.</text>
</comment>
<feature type="region of interest" description="Disordered" evidence="1">
    <location>
        <begin position="1"/>
        <end position="48"/>
    </location>
</feature>
<sequence length="134" mass="14360">MCELAPSTQHPAPSTQHPAPSTQHPAPSTQHSALSTQHSALSTQHSALSTRTDLHTLSHTLIYTLTLRHLYTRTHTGKSAPYCRSSWCHPCRSERGQTLPSASGGRSSPGPGRTCVSSPPQRPLQEGGHSTGMH</sequence>
<dbReference type="EMBL" id="JAFJMO010000006">
    <property type="protein sequence ID" value="KAJ8274028.1"/>
    <property type="molecule type" value="Genomic_DNA"/>
</dbReference>
<keyword evidence="3" id="KW-1185">Reference proteome</keyword>
<feature type="region of interest" description="Disordered" evidence="1">
    <location>
        <begin position="94"/>
        <end position="134"/>
    </location>
</feature>